<proteinExistence type="predicted"/>
<accession>A0ABW3TIZ0</accession>
<organism evidence="1 2">
    <name type="scientific">Seohaeicola saemankumensis</name>
    <dbReference type="NCBI Taxonomy" id="481181"/>
    <lineage>
        <taxon>Bacteria</taxon>
        <taxon>Pseudomonadati</taxon>
        <taxon>Pseudomonadota</taxon>
        <taxon>Alphaproteobacteria</taxon>
        <taxon>Rhodobacterales</taxon>
        <taxon>Roseobacteraceae</taxon>
        <taxon>Seohaeicola</taxon>
    </lineage>
</organism>
<evidence type="ECO:0000313" key="1">
    <source>
        <dbReference type="EMBL" id="MFD1195971.1"/>
    </source>
</evidence>
<reference evidence="2" key="1">
    <citation type="journal article" date="2019" name="Int. J. Syst. Evol. Microbiol.">
        <title>The Global Catalogue of Microorganisms (GCM) 10K type strain sequencing project: providing services to taxonomists for standard genome sequencing and annotation.</title>
        <authorList>
            <consortium name="The Broad Institute Genomics Platform"/>
            <consortium name="The Broad Institute Genome Sequencing Center for Infectious Disease"/>
            <person name="Wu L."/>
            <person name="Ma J."/>
        </authorList>
    </citation>
    <scope>NUCLEOTIDE SEQUENCE [LARGE SCALE GENOMIC DNA]</scope>
    <source>
        <strain evidence="2">CCUG 55328</strain>
    </source>
</reference>
<comment type="caution">
    <text evidence="1">The sequence shown here is derived from an EMBL/GenBank/DDBJ whole genome shotgun (WGS) entry which is preliminary data.</text>
</comment>
<name>A0ABW3TIZ0_9RHOB</name>
<sequence>MNKTDAQPNTPFDTRVAEIREIALAQLVLPQDDFVAAGYHTELEGMVAVLGDAFSTDYLEAFILLIIGTGKRPRRAQKSLYRLYRKRVAAGQMAEFHRFTDILKDASERGISLAGIYFPQSFQTQDHAKIWADVGAVLEKVKTVVGPVFLNSGTLLGVVRDKSLIAHDDDVDLAVLLDADSHDSAARAWQEIHHQLKNAGLLARDQLPNPGVYKLQSEGVYNIDLFPAWIGDGRLHVYPHTCGDLPGDALMPLAPCPVTGLPIPARAEDLLMVNYGAGWREPDPGYSFRWNRANRRFRKFMDALGGNRKGGENE</sequence>
<protein>
    <submittedName>
        <fullName evidence="1">LicD family protein</fullName>
    </submittedName>
</protein>
<dbReference type="EMBL" id="JBHTKR010000006">
    <property type="protein sequence ID" value="MFD1195971.1"/>
    <property type="molecule type" value="Genomic_DNA"/>
</dbReference>
<keyword evidence="2" id="KW-1185">Reference proteome</keyword>
<dbReference type="RefSeq" id="WP_380793448.1">
    <property type="nucleotide sequence ID" value="NZ_JBHTKR010000006.1"/>
</dbReference>
<dbReference type="Proteomes" id="UP001597151">
    <property type="component" value="Unassembled WGS sequence"/>
</dbReference>
<gene>
    <name evidence="1" type="ORF">ACFQ3C_14960</name>
</gene>
<evidence type="ECO:0000313" key="2">
    <source>
        <dbReference type="Proteomes" id="UP001597151"/>
    </source>
</evidence>